<keyword evidence="2" id="KW-1185">Reference proteome</keyword>
<dbReference type="PANTHER" id="PTHR23070">
    <property type="entry name" value="BCS1 AAA-TYPE ATPASE"/>
    <property type="match status" value="1"/>
</dbReference>
<dbReference type="Gene3D" id="3.40.50.300">
    <property type="entry name" value="P-loop containing nucleotide triphosphate hydrolases"/>
    <property type="match status" value="1"/>
</dbReference>
<protein>
    <recommendedName>
        <fullName evidence="3">ATPase AAA-type core domain-containing protein</fullName>
    </recommendedName>
</protein>
<name>A0A6A6DZ61_9PEZI</name>
<accession>A0A6A6DZ61</accession>
<dbReference type="GO" id="GO:0005524">
    <property type="term" value="F:ATP binding"/>
    <property type="evidence" value="ECO:0007669"/>
    <property type="project" value="InterPro"/>
</dbReference>
<dbReference type="PROSITE" id="PS00674">
    <property type="entry name" value="AAA"/>
    <property type="match status" value="1"/>
</dbReference>
<dbReference type="EMBL" id="ML994635">
    <property type="protein sequence ID" value="KAF2184971.1"/>
    <property type="molecule type" value="Genomic_DNA"/>
</dbReference>
<dbReference type="InterPro" id="IPR027417">
    <property type="entry name" value="P-loop_NTPase"/>
</dbReference>
<dbReference type="GO" id="GO:0016887">
    <property type="term" value="F:ATP hydrolysis activity"/>
    <property type="evidence" value="ECO:0007669"/>
    <property type="project" value="InterPro"/>
</dbReference>
<evidence type="ECO:0008006" key="3">
    <source>
        <dbReference type="Google" id="ProtNLM"/>
    </source>
</evidence>
<dbReference type="AlphaFoldDB" id="A0A6A6DZ61"/>
<sequence length="103" mass="11338">MNEYLQPSSYRWYALRVLLKDIDSAGLERDQGSSKDTKDGGERIFSGDREKSRIRLSDEELTGGISLSGLLNAINGVASQEGRILMMMTNFPGQLDPALTRAG</sequence>
<proteinExistence type="predicted"/>
<gene>
    <name evidence="1" type="ORF">K469DRAFT_688201</name>
</gene>
<dbReference type="InterPro" id="IPR050747">
    <property type="entry name" value="Mitochondrial_chaperone_BCS1"/>
</dbReference>
<dbReference type="InterPro" id="IPR003960">
    <property type="entry name" value="ATPase_AAA_CS"/>
</dbReference>
<reference evidence="1" key="1">
    <citation type="journal article" date="2020" name="Stud. Mycol.">
        <title>101 Dothideomycetes genomes: a test case for predicting lifestyles and emergence of pathogens.</title>
        <authorList>
            <person name="Haridas S."/>
            <person name="Albert R."/>
            <person name="Binder M."/>
            <person name="Bloem J."/>
            <person name="Labutti K."/>
            <person name="Salamov A."/>
            <person name="Andreopoulos B."/>
            <person name="Baker S."/>
            <person name="Barry K."/>
            <person name="Bills G."/>
            <person name="Bluhm B."/>
            <person name="Cannon C."/>
            <person name="Castanera R."/>
            <person name="Culley D."/>
            <person name="Daum C."/>
            <person name="Ezra D."/>
            <person name="Gonzalez J."/>
            <person name="Henrissat B."/>
            <person name="Kuo A."/>
            <person name="Liang C."/>
            <person name="Lipzen A."/>
            <person name="Lutzoni F."/>
            <person name="Magnuson J."/>
            <person name="Mondo S."/>
            <person name="Nolan M."/>
            <person name="Ohm R."/>
            <person name="Pangilinan J."/>
            <person name="Park H.-J."/>
            <person name="Ramirez L."/>
            <person name="Alfaro M."/>
            <person name="Sun H."/>
            <person name="Tritt A."/>
            <person name="Yoshinaga Y."/>
            <person name="Zwiers L.-H."/>
            <person name="Turgeon B."/>
            <person name="Goodwin S."/>
            <person name="Spatafora J."/>
            <person name="Crous P."/>
            <person name="Grigoriev I."/>
        </authorList>
    </citation>
    <scope>NUCLEOTIDE SEQUENCE</scope>
    <source>
        <strain evidence="1">CBS 207.26</strain>
    </source>
</reference>
<dbReference type="OrthoDB" id="10251412at2759"/>
<organism evidence="1 2">
    <name type="scientific">Zopfia rhizophila CBS 207.26</name>
    <dbReference type="NCBI Taxonomy" id="1314779"/>
    <lineage>
        <taxon>Eukaryota</taxon>
        <taxon>Fungi</taxon>
        <taxon>Dikarya</taxon>
        <taxon>Ascomycota</taxon>
        <taxon>Pezizomycotina</taxon>
        <taxon>Dothideomycetes</taxon>
        <taxon>Dothideomycetes incertae sedis</taxon>
        <taxon>Zopfiaceae</taxon>
        <taxon>Zopfia</taxon>
    </lineage>
</organism>
<dbReference type="Proteomes" id="UP000800200">
    <property type="component" value="Unassembled WGS sequence"/>
</dbReference>
<evidence type="ECO:0000313" key="1">
    <source>
        <dbReference type="EMBL" id="KAF2184971.1"/>
    </source>
</evidence>
<evidence type="ECO:0000313" key="2">
    <source>
        <dbReference type="Proteomes" id="UP000800200"/>
    </source>
</evidence>